<dbReference type="GO" id="GO:0004672">
    <property type="term" value="F:protein kinase activity"/>
    <property type="evidence" value="ECO:0007669"/>
    <property type="project" value="UniProtKB-ARBA"/>
</dbReference>
<reference evidence="3 4" key="1">
    <citation type="submission" date="2018-04" db="EMBL/GenBank/DDBJ databases">
        <title>Pelagivirga bohaiensis gen. nov., sp. nov., a bacterium isolated from the Bohai Sea.</title>
        <authorList>
            <person name="Ji X."/>
        </authorList>
    </citation>
    <scope>NUCLEOTIDE SEQUENCE [LARGE SCALE GENOMIC DNA]</scope>
    <source>
        <strain evidence="3 4">BH-SD16</strain>
    </source>
</reference>
<dbReference type="EMBL" id="QCYG01000002">
    <property type="protein sequence ID" value="PVA07595.1"/>
    <property type="molecule type" value="Genomic_DNA"/>
</dbReference>
<keyword evidence="1" id="KW-0902">Two-component regulatory system</keyword>
<dbReference type="OrthoDB" id="7889027at2"/>
<protein>
    <submittedName>
        <fullName evidence="3">Phosphorelay protein</fullName>
    </submittedName>
</protein>
<evidence type="ECO:0000313" key="4">
    <source>
        <dbReference type="Proteomes" id="UP000244817"/>
    </source>
</evidence>
<keyword evidence="4" id="KW-1185">Reference proteome</keyword>
<organism evidence="3 4">
    <name type="scientific">Thalassorhabdomicrobium marinisediminis</name>
    <dbReference type="NCBI Taxonomy" id="2170577"/>
    <lineage>
        <taxon>Bacteria</taxon>
        <taxon>Pseudomonadati</taxon>
        <taxon>Pseudomonadota</taxon>
        <taxon>Alphaproteobacteria</taxon>
        <taxon>Rhodobacterales</taxon>
        <taxon>Paracoccaceae</taxon>
        <taxon>Thalassorhabdomicrobium</taxon>
    </lineage>
</organism>
<evidence type="ECO:0000256" key="1">
    <source>
        <dbReference type="ARBA" id="ARBA00023012"/>
    </source>
</evidence>
<dbReference type="AlphaFoldDB" id="A0A2T7FZL6"/>
<dbReference type="GO" id="GO:0000160">
    <property type="term" value="P:phosphorelay signal transduction system"/>
    <property type="evidence" value="ECO:0007669"/>
    <property type="project" value="UniProtKB-KW"/>
</dbReference>
<gene>
    <name evidence="3" type="ORF">DC363_02875</name>
</gene>
<proteinExistence type="predicted"/>
<dbReference type="RefSeq" id="WP_108639637.1">
    <property type="nucleotide sequence ID" value="NZ_QCYG01000002.1"/>
</dbReference>
<dbReference type="Proteomes" id="UP000244817">
    <property type="component" value="Unassembled WGS sequence"/>
</dbReference>
<accession>A0A2T7FZL6</accession>
<evidence type="ECO:0000313" key="3">
    <source>
        <dbReference type="EMBL" id="PVA07595.1"/>
    </source>
</evidence>
<dbReference type="Gene3D" id="1.20.120.160">
    <property type="entry name" value="HPT domain"/>
    <property type="match status" value="1"/>
</dbReference>
<dbReference type="Pfam" id="PF01627">
    <property type="entry name" value="Hpt"/>
    <property type="match status" value="1"/>
</dbReference>
<comment type="caution">
    <text evidence="3">The sequence shown here is derived from an EMBL/GenBank/DDBJ whole genome shotgun (WGS) entry which is preliminary data.</text>
</comment>
<dbReference type="InterPro" id="IPR036641">
    <property type="entry name" value="HPT_dom_sf"/>
</dbReference>
<dbReference type="InterPro" id="IPR008207">
    <property type="entry name" value="Sig_transdc_His_kin_Hpt_dom"/>
</dbReference>
<feature type="domain" description="HPt" evidence="2">
    <location>
        <begin position="14"/>
        <end position="92"/>
    </location>
</feature>
<dbReference type="SUPFAM" id="SSF47226">
    <property type="entry name" value="Histidine-containing phosphotransfer domain, HPT domain"/>
    <property type="match status" value="1"/>
</dbReference>
<evidence type="ECO:0000259" key="2">
    <source>
        <dbReference type="Pfam" id="PF01627"/>
    </source>
</evidence>
<name>A0A2T7FZL6_9RHOB</name>
<sequence>MSALAISDGLAPIRSRFLDLLDARQTAIHADLEFVFAHPERAGPALERIMADLHKIAGTSGTLGFADLGDRARRAEYAIADLLDAPSGPATPVYMLIIDVLEAALDILDPAT</sequence>